<evidence type="ECO:0000313" key="3">
    <source>
        <dbReference type="Proteomes" id="UP000835052"/>
    </source>
</evidence>
<name>A0A8S1HHG6_9PELO</name>
<organism evidence="2 3">
    <name type="scientific">Caenorhabditis auriculariae</name>
    <dbReference type="NCBI Taxonomy" id="2777116"/>
    <lineage>
        <taxon>Eukaryota</taxon>
        <taxon>Metazoa</taxon>
        <taxon>Ecdysozoa</taxon>
        <taxon>Nematoda</taxon>
        <taxon>Chromadorea</taxon>
        <taxon>Rhabditida</taxon>
        <taxon>Rhabditina</taxon>
        <taxon>Rhabditomorpha</taxon>
        <taxon>Rhabditoidea</taxon>
        <taxon>Rhabditidae</taxon>
        <taxon>Peloderinae</taxon>
        <taxon>Caenorhabditis</taxon>
    </lineage>
</organism>
<dbReference type="AlphaFoldDB" id="A0A8S1HHG6"/>
<feature type="region of interest" description="Disordered" evidence="1">
    <location>
        <begin position="1"/>
        <end position="23"/>
    </location>
</feature>
<dbReference type="Proteomes" id="UP000835052">
    <property type="component" value="Unassembled WGS sequence"/>
</dbReference>
<protein>
    <submittedName>
        <fullName evidence="2">Uncharacterized protein</fullName>
    </submittedName>
</protein>
<sequence length="116" mass="13599">MVELKKREDQRNERTAHGRRDVRRLRPLAPPIDAWVPNECGTRSNETFDERSDNQKQVLVCFGLRYRNGWQPMLFGYRLLRSSRLTDVTPEPPDIFSFPARLLLSPNRIATDVEFA</sequence>
<evidence type="ECO:0000313" key="2">
    <source>
        <dbReference type="EMBL" id="CAD6194625.1"/>
    </source>
</evidence>
<dbReference type="EMBL" id="CAJGYM010000046">
    <property type="protein sequence ID" value="CAD6194625.1"/>
    <property type="molecule type" value="Genomic_DNA"/>
</dbReference>
<keyword evidence="3" id="KW-1185">Reference proteome</keyword>
<gene>
    <name evidence="2" type="ORF">CAUJ_LOCUS10544</name>
</gene>
<comment type="caution">
    <text evidence="2">The sequence shown here is derived from an EMBL/GenBank/DDBJ whole genome shotgun (WGS) entry which is preliminary data.</text>
</comment>
<feature type="compositionally biased region" description="Basic and acidic residues" evidence="1">
    <location>
        <begin position="1"/>
        <end position="19"/>
    </location>
</feature>
<reference evidence="2" key="1">
    <citation type="submission" date="2020-10" db="EMBL/GenBank/DDBJ databases">
        <authorList>
            <person name="Kikuchi T."/>
        </authorList>
    </citation>
    <scope>NUCLEOTIDE SEQUENCE</scope>
    <source>
        <strain evidence="2">NKZ352</strain>
    </source>
</reference>
<evidence type="ECO:0000256" key="1">
    <source>
        <dbReference type="SAM" id="MobiDB-lite"/>
    </source>
</evidence>
<accession>A0A8S1HHG6</accession>
<proteinExistence type="predicted"/>